<sequence length="404" mass="41025">MHSTSSPKPLTTTQRWVLSGAFAPMLATGVAGGFGTFSNVSHAYGKGTASGAVAAGEGATAVLALVVLGLTMLGQSSPLVIRVGLWALPAGASAMSAMAADGAGSMVIYAVTPMGMCVSAEGMAFLARRIVVHVSGRDAEADRKAAATVRALAYHRARAANHPKASVKDRSERKSWRLARKVGAGDPSLAPRLLAVQQDRVTDGADAALAAMFAVTPPVTAVTDPVTPAVTPVTAPLPADGNRPALESGLPDGGDTEPQVTIPDPPAVPLADPVPTAAEAPVTPPVTPAVTPVTPGESDGVDDPAESAAGGAPTLEELAAVAGVPTPVPGEHLTDDQLDVVLRHLRYSEDPPLSYRQAVTAFRDGGYVGGEQRVRKAWGQLMSHEEAGAGVEDAGEASESTTDQ</sequence>
<evidence type="ECO:0000313" key="3">
    <source>
        <dbReference type="EMBL" id="TGA95958.1"/>
    </source>
</evidence>
<dbReference type="OrthoDB" id="4142891at2"/>
<evidence type="ECO:0008006" key="5">
    <source>
        <dbReference type="Google" id="ProtNLM"/>
    </source>
</evidence>
<dbReference type="Proteomes" id="UP000297948">
    <property type="component" value="Unassembled WGS sequence"/>
</dbReference>
<feature type="compositionally biased region" description="Low complexity" evidence="1">
    <location>
        <begin position="269"/>
        <end position="281"/>
    </location>
</feature>
<evidence type="ECO:0000313" key="4">
    <source>
        <dbReference type="Proteomes" id="UP000297948"/>
    </source>
</evidence>
<proteinExistence type="predicted"/>
<dbReference type="AlphaFoldDB" id="A0A4Z0GGZ7"/>
<gene>
    <name evidence="3" type="ORF">E4099_24500</name>
</gene>
<name>A0A4Z0GGZ7_9ACTN</name>
<keyword evidence="4" id="KW-1185">Reference proteome</keyword>
<feature type="region of interest" description="Disordered" evidence="1">
    <location>
        <begin position="385"/>
        <end position="404"/>
    </location>
</feature>
<feature type="region of interest" description="Disordered" evidence="1">
    <location>
        <begin position="233"/>
        <end position="305"/>
    </location>
</feature>
<feature type="transmembrane region" description="Helical" evidence="2">
    <location>
        <begin position="16"/>
        <end position="37"/>
    </location>
</feature>
<keyword evidence="2" id="KW-0812">Transmembrane</keyword>
<organism evidence="3 4">
    <name type="scientific">Streptomyces palmae</name>
    <dbReference type="NCBI Taxonomy" id="1701085"/>
    <lineage>
        <taxon>Bacteria</taxon>
        <taxon>Bacillati</taxon>
        <taxon>Actinomycetota</taxon>
        <taxon>Actinomycetes</taxon>
        <taxon>Kitasatosporales</taxon>
        <taxon>Streptomycetaceae</taxon>
        <taxon>Streptomyces</taxon>
    </lineage>
</organism>
<evidence type="ECO:0000256" key="1">
    <source>
        <dbReference type="SAM" id="MobiDB-lite"/>
    </source>
</evidence>
<keyword evidence="2" id="KW-1133">Transmembrane helix</keyword>
<feature type="transmembrane region" description="Helical" evidence="2">
    <location>
        <begin position="49"/>
        <end position="72"/>
    </location>
</feature>
<reference evidence="3 4" key="1">
    <citation type="submission" date="2019-03" db="EMBL/GenBank/DDBJ databases">
        <authorList>
            <person name="Gonzalez-Pimentel J.L."/>
        </authorList>
    </citation>
    <scope>NUCLEOTIDE SEQUENCE [LARGE SCALE GENOMIC DNA]</scope>
    <source>
        <strain evidence="3 4">JCM 31289</strain>
    </source>
</reference>
<dbReference type="EMBL" id="SRID01000300">
    <property type="protein sequence ID" value="TGA95958.1"/>
    <property type="molecule type" value="Genomic_DNA"/>
</dbReference>
<keyword evidence="2" id="KW-0472">Membrane</keyword>
<accession>A0A4Z0GGZ7</accession>
<comment type="caution">
    <text evidence="3">The sequence shown here is derived from an EMBL/GenBank/DDBJ whole genome shotgun (WGS) entry which is preliminary data.</text>
</comment>
<evidence type="ECO:0000256" key="2">
    <source>
        <dbReference type="SAM" id="Phobius"/>
    </source>
</evidence>
<protein>
    <recommendedName>
        <fullName evidence="5">Conjugal transfer protein</fullName>
    </recommendedName>
</protein>